<dbReference type="PANTHER" id="PTHR45586:SF1">
    <property type="entry name" value="LIPOPOLYSACCHARIDE ASSEMBLY PROTEIN B"/>
    <property type="match status" value="1"/>
</dbReference>
<dbReference type="Pfam" id="PF14559">
    <property type="entry name" value="TPR_19"/>
    <property type="match status" value="1"/>
</dbReference>
<evidence type="ECO:0000256" key="4">
    <source>
        <dbReference type="SAM" id="Coils"/>
    </source>
</evidence>
<dbReference type="AlphaFoldDB" id="A0A933SES4"/>
<dbReference type="SUPFAM" id="SSF48452">
    <property type="entry name" value="TPR-like"/>
    <property type="match status" value="3"/>
</dbReference>
<feature type="coiled-coil region" evidence="4">
    <location>
        <begin position="459"/>
        <end position="486"/>
    </location>
</feature>
<name>A0A933SES4_UNCEI</name>
<dbReference type="EMBL" id="JACRIW010000092">
    <property type="protein sequence ID" value="MBI5170403.1"/>
    <property type="molecule type" value="Genomic_DNA"/>
</dbReference>
<keyword evidence="4" id="KW-0175">Coiled coil</keyword>
<dbReference type="Pfam" id="PF13432">
    <property type="entry name" value="TPR_16"/>
    <property type="match status" value="3"/>
</dbReference>
<reference evidence="6" key="1">
    <citation type="submission" date="2020-07" db="EMBL/GenBank/DDBJ databases">
        <title>Huge and variable diversity of episymbiotic CPR bacteria and DPANN archaea in groundwater ecosystems.</title>
        <authorList>
            <person name="He C.Y."/>
            <person name="Keren R."/>
            <person name="Whittaker M."/>
            <person name="Farag I.F."/>
            <person name="Doudna J."/>
            <person name="Cate J.H.D."/>
            <person name="Banfield J.F."/>
        </authorList>
    </citation>
    <scope>NUCLEOTIDE SEQUENCE</scope>
    <source>
        <strain evidence="6">NC_groundwater_1813_Pr3_B-0.1um_71_17</strain>
    </source>
</reference>
<keyword evidence="2 3" id="KW-0802">TPR repeat</keyword>
<feature type="repeat" description="TPR" evidence="3">
    <location>
        <begin position="422"/>
        <end position="455"/>
    </location>
</feature>
<dbReference type="PROSITE" id="PS50005">
    <property type="entry name" value="TPR"/>
    <property type="match status" value="3"/>
</dbReference>
<feature type="signal peptide" evidence="5">
    <location>
        <begin position="1"/>
        <end position="21"/>
    </location>
</feature>
<feature type="repeat" description="TPR" evidence="3">
    <location>
        <begin position="48"/>
        <end position="81"/>
    </location>
</feature>
<dbReference type="InterPro" id="IPR019734">
    <property type="entry name" value="TPR_rpt"/>
</dbReference>
<evidence type="ECO:0000256" key="1">
    <source>
        <dbReference type="ARBA" id="ARBA00022737"/>
    </source>
</evidence>
<dbReference type="Proteomes" id="UP000696931">
    <property type="component" value="Unassembled WGS sequence"/>
</dbReference>
<gene>
    <name evidence="6" type="ORF">HZA61_13015</name>
</gene>
<feature type="repeat" description="TPR" evidence="3">
    <location>
        <begin position="184"/>
        <end position="217"/>
    </location>
</feature>
<evidence type="ECO:0000313" key="7">
    <source>
        <dbReference type="Proteomes" id="UP000696931"/>
    </source>
</evidence>
<comment type="caution">
    <text evidence="6">The sequence shown here is derived from an EMBL/GenBank/DDBJ whole genome shotgun (WGS) entry which is preliminary data.</text>
</comment>
<organism evidence="6 7">
    <name type="scientific">Eiseniibacteriota bacterium</name>
    <dbReference type="NCBI Taxonomy" id="2212470"/>
    <lineage>
        <taxon>Bacteria</taxon>
        <taxon>Candidatus Eiseniibacteriota</taxon>
    </lineage>
</organism>
<dbReference type="PANTHER" id="PTHR45586">
    <property type="entry name" value="TPR REPEAT-CONTAINING PROTEIN PA4667"/>
    <property type="match status" value="1"/>
</dbReference>
<proteinExistence type="predicted"/>
<keyword evidence="1" id="KW-0677">Repeat</keyword>
<evidence type="ECO:0000256" key="5">
    <source>
        <dbReference type="SAM" id="SignalP"/>
    </source>
</evidence>
<evidence type="ECO:0000256" key="3">
    <source>
        <dbReference type="PROSITE-ProRule" id="PRU00339"/>
    </source>
</evidence>
<evidence type="ECO:0000313" key="6">
    <source>
        <dbReference type="EMBL" id="MBI5170403.1"/>
    </source>
</evidence>
<dbReference type="InterPro" id="IPR051012">
    <property type="entry name" value="CellSynth/LPSAsmb/PSIAsmb"/>
</dbReference>
<sequence length="568" mass="61891">MRRSLLSFLSAFAMLCMLAPAARGAGTPARVLARAADSSRSGSPSEEASRHYLQGRWLEEAGDTEGAVAELTRALALDPNAVGVLLRLSEAASRAGEPSRALELARRASAAESSNARAHWLAGAALFNLEKPADAVEELRTAARLDSLDADDQRTLARAADAADQPEVAQRAWARATQLDGDDGESWFQLATYYARSGRFAEADSALEIATELNPARPGSLFLRGFVRENLGDLETAIAAYQHHLGVHDNDQGTRRRLVVLLDRAHRPAEAYREAQAVARARPRDADAQQTEAELAYELKRADEGRRALERMRALDPDDPGLVMRSVTTLAGAQRGKEAVELARRWTAGRASTQRTRLIVARAYAMTGQLDSAAAIARRESVAAPDSAEPRRLLARILQDRKRFAEAAAEWRAVRASHGDDPALLLDLGVCLEQAGEVDAAIQAGRDALALVPDAPPALNFLGYLLADHERELDEAERLIRRALSQDPDNGAYLDSWGWLLFRRGRLEEARAALERAVELTGGDAVVREHLGDVYAALKLVEPARKQYRASLAADSNPRVRSKLEALR</sequence>
<feature type="chain" id="PRO_5037910601" evidence="5">
    <location>
        <begin position="22"/>
        <end position="568"/>
    </location>
</feature>
<dbReference type="SMART" id="SM00028">
    <property type="entry name" value="TPR"/>
    <property type="match status" value="11"/>
</dbReference>
<dbReference type="Gene3D" id="1.25.40.10">
    <property type="entry name" value="Tetratricopeptide repeat domain"/>
    <property type="match status" value="3"/>
</dbReference>
<dbReference type="InterPro" id="IPR011990">
    <property type="entry name" value="TPR-like_helical_dom_sf"/>
</dbReference>
<keyword evidence="5" id="KW-0732">Signal</keyword>
<protein>
    <submittedName>
        <fullName evidence="6">Tetratricopeptide repeat protein</fullName>
    </submittedName>
</protein>
<evidence type="ECO:0000256" key="2">
    <source>
        <dbReference type="ARBA" id="ARBA00022803"/>
    </source>
</evidence>
<accession>A0A933SES4</accession>